<accession>A0A1I8FZN3</accession>
<dbReference type="Gene3D" id="1.10.1410.40">
    <property type="match status" value="1"/>
</dbReference>
<dbReference type="Proteomes" id="UP000095280">
    <property type="component" value="Unplaced"/>
</dbReference>
<feature type="repeat" description="ANK" evidence="3">
    <location>
        <begin position="453"/>
        <end position="485"/>
    </location>
</feature>
<name>A0A1I8FZN3_9PLAT</name>
<keyword evidence="1" id="KW-0677">Repeat</keyword>
<feature type="repeat" description="ANK" evidence="3">
    <location>
        <begin position="486"/>
        <end position="518"/>
    </location>
</feature>
<dbReference type="InterPro" id="IPR036770">
    <property type="entry name" value="Ankyrin_rpt-contain_sf"/>
</dbReference>
<evidence type="ECO:0000256" key="3">
    <source>
        <dbReference type="PROSITE-ProRule" id="PRU00023"/>
    </source>
</evidence>
<organism evidence="5 6">
    <name type="scientific">Macrostomum lignano</name>
    <dbReference type="NCBI Taxonomy" id="282301"/>
    <lineage>
        <taxon>Eukaryota</taxon>
        <taxon>Metazoa</taxon>
        <taxon>Spiralia</taxon>
        <taxon>Lophotrochozoa</taxon>
        <taxon>Platyhelminthes</taxon>
        <taxon>Rhabditophora</taxon>
        <taxon>Macrostomorpha</taxon>
        <taxon>Macrostomida</taxon>
        <taxon>Macrostomidae</taxon>
        <taxon>Macrostomum</taxon>
    </lineage>
</organism>
<feature type="repeat" description="ANK" evidence="3">
    <location>
        <begin position="254"/>
        <end position="286"/>
    </location>
</feature>
<feature type="repeat" description="ANK" evidence="3">
    <location>
        <begin position="420"/>
        <end position="452"/>
    </location>
</feature>
<feature type="repeat" description="ANK" evidence="3">
    <location>
        <begin position="220"/>
        <end position="252"/>
    </location>
</feature>
<feature type="repeat" description="ANK" evidence="3">
    <location>
        <begin position="585"/>
        <end position="617"/>
    </location>
</feature>
<proteinExistence type="predicted"/>
<dbReference type="PROSITE" id="PS50088">
    <property type="entry name" value="ANK_REPEAT"/>
    <property type="match status" value="16"/>
</dbReference>
<feature type="repeat" description="ANK" evidence="3">
    <location>
        <begin position="519"/>
        <end position="551"/>
    </location>
</feature>
<dbReference type="InterPro" id="IPR002110">
    <property type="entry name" value="Ankyrin_rpt"/>
</dbReference>
<protein>
    <submittedName>
        <fullName evidence="6">ANK_REP_REGION domain-containing protein</fullName>
    </submittedName>
</protein>
<feature type="repeat" description="ANK" evidence="3">
    <location>
        <begin position="154"/>
        <end position="186"/>
    </location>
</feature>
<feature type="repeat" description="ANK" evidence="3">
    <location>
        <begin position="320"/>
        <end position="352"/>
    </location>
</feature>
<feature type="compositionally biased region" description="Basic and acidic residues" evidence="4">
    <location>
        <begin position="1"/>
        <end position="12"/>
    </location>
</feature>
<evidence type="ECO:0000256" key="2">
    <source>
        <dbReference type="ARBA" id="ARBA00023043"/>
    </source>
</evidence>
<feature type="compositionally biased region" description="Acidic residues" evidence="4">
    <location>
        <begin position="744"/>
        <end position="755"/>
    </location>
</feature>
<dbReference type="PANTHER" id="PTHR24171">
    <property type="entry name" value="ANKYRIN REPEAT DOMAIN-CONTAINING PROTEIN 39-RELATED"/>
    <property type="match status" value="1"/>
</dbReference>
<feature type="region of interest" description="Disordered" evidence="4">
    <location>
        <begin position="740"/>
        <end position="761"/>
    </location>
</feature>
<keyword evidence="5" id="KW-1185">Reference proteome</keyword>
<feature type="repeat" description="ANK" evidence="3">
    <location>
        <begin position="618"/>
        <end position="650"/>
    </location>
</feature>
<evidence type="ECO:0000313" key="6">
    <source>
        <dbReference type="WBParaSite" id="maker-uti_cns_0000447-snap-gene-0.7-mRNA-1"/>
    </source>
</evidence>
<dbReference type="Gene3D" id="1.25.40.20">
    <property type="entry name" value="Ankyrin repeat-containing domain"/>
    <property type="match status" value="5"/>
</dbReference>
<evidence type="ECO:0000313" key="5">
    <source>
        <dbReference type="Proteomes" id="UP000095280"/>
    </source>
</evidence>
<dbReference type="SUPFAM" id="SSF48403">
    <property type="entry name" value="Ankyrin repeat"/>
    <property type="match status" value="2"/>
</dbReference>
<dbReference type="Pfam" id="PF12796">
    <property type="entry name" value="Ank_2"/>
    <property type="match status" value="6"/>
</dbReference>
<feature type="repeat" description="ANK" evidence="3">
    <location>
        <begin position="187"/>
        <end position="219"/>
    </location>
</feature>
<feature type="repeat" description="ANK" evidence="3">
    <location>
        <begin position="354"/>
        <end position="386"/>
    </location>
</feature>
<dbReference type="Pfam" id="PF00023">
    <property type="entry name" value="Ank"/>
    <property type="match status" value="1"/>
</dbReference>
<keyword evidence="2 3" id="KW-0040">ANK repeat</keyword>
<reference evidence="6" key="1">
    <citation type="submission" date="2016-11" db="UniProtKB">
        <authorList>
            <consortium name="WormBaseParasite"/>
        </authorList>
    </citation>
    <scope>IDENTIFICATION</scope>
</reference>
<feature type="repeat" description="ANK" evidence="3">
    <location>
        <begin position="287"/>
        <end position="319"/>
    </location>
</feature>
<dbReference type="PROSITE" id="PS50297">
    <property type="entry name" value="ANK_REP_REGION"/>
    <property type="match status" value="14"/>
</dbReference>
<evidence type="ECO:0000256" key="4">
    <source>
        <dbReference type="SAM" id="MobiDB-lite"/>
    </source>
</evidence>
<dbReference type="PANTHER" id="PTHR24171:SF9">
    <property type="entry name" value="ANKYRIN REPEAT DOMAIN-CONTAINING PROTEIN 39"/>
    <property type="match status" value="1"/>
</dbReference>
<dbReference type="SMART" id="SM00248">
    <property type="entry name" value="ANK"/>
    <property type="match status" value="19"/>
</dbReference>
<dbReference type="WBParaSite" id="maker-uti_cns_0000447-snap-gene-0.7-mRNA-1">
    <property type="protein sequence ID" value="maker-uti_cns_0000447-snap-gene-0.7-mRNA-1"/>
    <property type="gene ID" value="maker-uti_cns_0000447-snap-gene-0.7"/>
</dbReference>
<evidence type="ECO:0000256" key="1">
    <source>
        <dbReference type="ARBA" id="ARBA00022737"/>
    </source>
</evidence>
<feature type="repeat" description="ANK" evidence="3">
    <location>
        <begin position="552"/>
        <end position="584"/>
    </location>
</feature>
<feature type="region of interest" description="Disordered" evidence="4">
    <location>
        <begin position="1"/>
        <end position="22"/>
    </location>
</feature>
<feature type="repeat" description="ANK" evidence="3">
    <location>
        <begin position="121"/>
        <end position="153"/>
    </location>
</feature>
<feature type="repeat" description="ANK" evidence="3">
    <location>
        <begin position="88"/>
        <end position="120"/>
    </location>
</feature>
<dbReference type="PRINTS" id="PR01415">
    <property type="entry name" value="ANKYRIN"/>
</dbReference>
<sequence length="1420" mass="155258">MQGADRIQRVDSESDSPSTSQQEFLSAVATGDGKTLRRCVDNGASLCDTFDFYQMRGSPLQLACAFGQLASVKLLLSFRADPDPPSNLGESPLFLAAKNGHLQVVDHLITLQVDVNCPSVAGESPLFAAAQNGHQKVVQSLIRAQADVNLGNCDGESPVHIAVRNGHMTVIDTLIKAQADVSTQANDFCSPLHIASQIGHSQFVESLIRALSNPDLQTQTGNTALHVAIDKGHLMVVRELLKARSDVNLKDNRFGSVPLHVATLYGNLPMVTELVKAHADIDAQRNSGATALYIAAQTGNQRVLEFLIRAQADVNLQRVSGESPLYAASFNGHTRVVSSLLEAKADVSLQEKNDRYSPLYIALQNGHEDVGELLIKAQADVNLQSQFGLSPIYIAALNYSLKAVQSLLGGMADVDLQSLDGDTAIHVASQNGHKEMVDALIRAQANVNLSSHNGETPIHCASHNGHAPVVGSLIKADARLNPQKYSGETPLQAAALNGHSEVVKLLIEAGANVNLQRAGGETALYIAANGGYNQIVDSLIKAHAIVDLQQVTGETPLNIAAHNGHPKVVELLIKAQADVNLQKDDGCPPIFIASQNGYHEVVDLLIKAQADVNLQTNAGEAALHIASYKGHRRVVELLIKAQADVDILTSSGSSAYYFAIFCLHQDIVDLLATAQADIDILLDERFKIIKVPNLVERRFVDEASLNDADGLSNLSNASDFDYGAMSDVEETVLKFVLRSKNSSESEDSEEMDEPSVENAVPPSDAELSLQLHAKLSQSGFLDSRAALQTSVADVLQKILRKRLNNNGIYVVGSYSEGWGNNLKTVDGRTDIESDIDMMRLIAGKLYHPRGVCKCGGAVVQQEFRNGHIVCPGFASNPSEASYGSNLRPAVDHVVASRLCSYPAIAPLLPDRVSKSKIPKPVLRSLQQHIDAFDTSPCHVVHAASPGRGGHELRVSTSFLERLLLRSLNTVQGQMFIALKYLVKKVITHESGYNVKGVKPYHVKTITFRMLEKTSPEEWRPENLVNLTRQSMQMLADSVESSCTPDNIHGQVLSHFFLKDAALYLKGVDNKKSSIESTLKNIADTLRIVIDQLPSLLMQFKNSLKPLDDSARFYFHPFLILPIVMSNPVSDSSSIEYWEIPDVINSCLLRLSHGIVNASSLASLTELIARLPNCARSAREALKALACLKFGNRHAAAKVIGDCRGHEVSRGIDWPAERSLSEATPEAVWQHLLSCDSAWKFCLRFEQRPQLQFVTGALAECFPLQMGLNSVSFFYMNFDALVWALRLELGTESEDAAAEWIEDVSQREDADEQELLVAEKYCSPDTELKRELDEKIRQLQLRQLARPKPIRSEGPMPCAPAEPDVRVNKLLSFRSPSRQTEISGVRARWKEIRQSQKRAPSTDNQPDVATMIKRGLHAYDV</sequence>